<reference evidence="4 5" key="1">
    <citation type="submission" date="2007-11" db="EMBL/GenBank/DDBJ databases">
        <title>Complete sequence of chromosome of Shewanella baltica OS195.</title>
        <authorList>
            <consortium name="US DOE Joint Genome Institute"/>
            <person name="Copeland A."/>
            <person name="Lucas S."/>
            <person name="Lapidus A."/>
            <person name="Barry K."/>
            <person name="Glavina del Rio T."/>
            <person name="Dalin E."/>
            <person name="Tice H."/>
            <person name="Pitluck S."/>
            <person name="Chain P."/>
            <person name="Malfatti S."/>
            <person name="Shin M."/>
            <person name="Vergez L."/>
            <person name="Schmutz J."/>
            <person name="Larimer F."/>
            <person name="Land M."/>
            <person name="Hauser L."/>
            <person name="Kyrpides N."/>
            <person name="Kim E."/>
            <person name="Brettar I."/>
            <person name="Rodrigues J."/>
            <person name="Konstantinidis K."/>
            <person name="Klappenbach J."/>
            <person name="Hofle M."/>
            <person name="Tiedje J."/>
            <person name="Richardson P."/>
        </authorList>
    </citation>
    <scope>NUCLEOTIDE SEQUENCE [LARGE SCALE GENOMIC DNA]</scope>
    <source>
        <strain evidence="4 5">OS195</strain>
    </source>
</reference>
<dbReference type="PANTHER" id="PTHR30093">
    <property type="entry name" value="GENERAL SECRETION PATHWAY PROTEIN G"/>
    <property type="match status" value="1"/>
</dbReference>
<dbReference type="NCBIfam" id="TIGR02532">
    <property type="entry name" value="IV_pilin_GFxxxE"/>
    <property type="match status" value="1"/>
</dbReference>
<dbReference type="PANTHER" id="PTHR30093:SF34">
    <property type="entry name" value="PREPILIN PEPTIDASE-DEPENDENT PROTEIN D"/>
    <property type="match status" value="1"/>
</dbReference>
<dbReference type="EMBL" id="CP000891">
    <property type="protein sequence ID" value="ABX51219.1"/>
    <property type="molecule type" value="Genomic_DNA"/>
</dbReference>
<keyword evidence="3" id="KW-1133">Transmembrane helix</keyword>
<dbReference type="GO" id="GO:0043107">
    <property type="term" value="P:type IV pilus-dependent motility"/>
    <property type="evidence" value="ECO:0007669"/>
    <property type="project" value="TreeGrafter"/>
</dbReference>
<organism evidence="4 5">
    <name type="scientific">Shewanella baltica (strain OS195)</name>
    <dbReference type="NCBI Taxonomy" id="399599"/>
    <lineage>
        <taxon>Bacteria</taxon>
        <taxon>Pseudomonadati</taxon>
        <taxon>Pseudomonadota</taxon>
        <taxon>Gammaproteobacteria</taxon>
        <taxon>Alteromonadales</taxon>
        <taxon>Shewanellaceae</taxon>
        <taxon>Shewanella</taxon>
    </lineage>
</organism>
<dbReference type="HOGENOM" id="CLU_091705_4_5_6"/>
<dbReference type="Gene3D" id="3.30.700.10">
    <property type="entry name" value="Glycoprotein, Type 4 Pilin"/>
    <property type="match status" value="1"/>
</dbReference>
<sequence length="151" mass="15177" precursor="true">MKAMHLNKRLNKALNKKAQGFTLIELMIVVAIIGILAAIALPAYKDYVGSAHGGAAMKGVSAFTTKSVTCVQSGIACTSVNAEIPTGTNATKGIAKVKDMAQGTGTKVSFSDGTCYVEADIADTGTVTFTSGLATGATGATAALCKEGAGI</sequence>
<dbReference type="SUPFAM" id="SSF54523">
    <property type="entry name" value="Pili subunits"/>
    <property type="match status" value="1"/>
</dbReference>
<dbReference type="PROSITE" id="PS00409">
    <property type="entry name" value="PROKAR_NTER_METHYL"/>
    <property type="match status" value="1"/>
</dbReference>
<dbReference type="Proteomes" id="UP000000770">
    <property type="component" value="Chromosome"/>
</dbReference>
<proteinExistence type="inferred from homology"/>
<dbReference type="InterPro" id="IPR045584">
    <property type="entry name" value="Pilin-like"/>
</dbReference>
<protein>
    <submittedName>
        <fullName evidence="4">Uncharacterized protein</fullName>
    </submittedName>
</protein>
<evidence type="ECO:0000313" key="5">
    <source>
        <dbReference type="Proteomes" id="UP000000770"/>
    </source>
</evidence>
<evidence type="ECO:0000256" key="3">
    <source>
        <dbReference type="SAM" id="Phobius"/>
    </source>
</evidence>
<dbReference type="GeneID" id="11774055"/>
<keyword evidence="2" id="KW-0488">Methylation</keyword>
<dbReference type="AlphaFoldDB" id="A9L5C5"/>
<dbReference type="GO" id="GO:0044096">
    <property type="term" value="C:type IV pilus"/>
    <property type="evidence" value="ECO:0007669"/>
    <property type="project" value="TreeGrafter"/>
</dbReference>
<dbReference type="KEGG" id="sbn:Sbal195_4059"/>
<name>A9L5C5_SHEB9</name>
<dbReference type="InterPro" id="IPR012902">
    <property type="entry name" value="N_methyl_site"/>
</dbReference>
<evidence type="ECO:0000313" key="4">
    <source>
        <dbReference type="EMBL" id="ABX51219.1"/>
    </source>
</evidence>
<keyword evidence="3" id="KW-0472">Membrane</keyword>
<dbReference type="Pfam" id="PF07963">
    <property type="entry name" value="N_methyl"/>
    <property type="match status" value="1"/>
</dbReference>
<evidence type="ECO:0000256" key="2">
    <source>
        <dbReference type="ARBA" id="ARBA00022481"/>
    </source>
</evidence>
<dbReference type="RefSeq" id="WP_006084367.1">
    <property type="nucleotide sequence ID" value="NC_009997.1"/>
</dbReference>
<evidence type="ECO:0000256" key="1">
    <source>
        <dbReference type="ARBA" id="ARBA00005233"/>
    </source>
</evidence>
<keyword evidence="3" id="KW-0812">Transmembrane</keyword>
<comment type="similarity">
    <text evidence="1">Belongs to the N-Me-Phe pilin family.</text>
</comment>
<gene>
    <name evidence="4" type="ordered locus">Sbal195_4059</name>
</gene>
<feature type="transmembrane region" description="Helical" evidence="3">
    <location>
        <begin position="21"/>
        <end position="44"/>
    </location>
</feature>
<accession>A9L5C5</accession>